<evidence type="ECO:0008006" key="2">
    <source>
        <dbReference type="Google" id="ProtNLM"/>
    </source>
</evidence>
<protein>
    <recommendedName>
        <fullName evidence="2">Coiled-coil protein</fullName>
    </recommendedName>
</protein>
<accession>A0A097SR02</accession>
<name>A0A097SR02_9NOCA</name>
<dbReference type="AlphaFoldDB" id="A0A097SR02"/>
<sequence length="506" mass="57403">MVTETAEDEDQSAKRDLWTADPAGVYFSDRFNVSPQVLEQHGAFDISVVSDLPVFIDPFLLFNSDKDEYKALHDQILEYLRFLRDHAHEPLDPGRIKSWYTFSEVRQNWLGFTVGSNRGHGLGKAFAVALHAALGDVLDNFGDEAITSSSHVEKLALIRKGVGRDTISDLTTNLIKHYLLRYTSEFAVAELAPAARKKVSVPRAKFNYNTQTWATAQYDLPYTEGDFVILTPADLLTKDETWINRSDMLNSFDLLPEVTDNDQLRSDVNNYLRTRLTRRSTEKERQEVHALAMLQFPELIDCYIKLKEDTGDQAVATSRDKVLGTQQLLRDQVQRAAHDLSQKTDLFEKPWTSYDEALRAVATFKHYVENQDGWRVINRGDGKAFANESEVQGFFGLLLQASRFDVNREVNNGRGPVDFKISMGLDKALIEFKLAKSSSLERNMENQLAIYETANKTDRSVFVVIAYTRTEITKAERVRKKLKLDEGDAKNVVIIDASPKQSASKV</sequence>
<evidence type="ECO:0000313" key="1">
    <source>
        <dbReference type="EMBL" id="AIU93968.1"/>
    </source>
</evidence>
<proteinExistence type="predicted"/>
<organism evidence="1">
    <name type="scientific">Rhodococcus sp. NS1</name>
    <dbReference type="NCBI Taxonomy" id="402236"/>
    <lineage>
        <taxon>Bacteria</taxon>
        <taxon>Bacillati</taxon>
        <taxon>Actinomycetota</taxon>
        <taxon>Actinomycetes</taxon>
        <taxon>Mycobacteriales</taxon>
        <taxon>Nocardiaceae</taxon>
        <taxon>Rhodococcus</taxon>
    </lineage>
</organism>
<gene>
    <name evidence="1" type="ORF">LRS1606.534</name>
</gene>
<reference evidence="1" key="1">
    <citation type="submission" date="2014-03" db="EMBL/GenBank/DDBJ databases">
        <authorList>
            <person name="Zhang G."/>
            <person name="Zhu L."/>
            <person name="Fang P."/>
        </authorList>
    </citation>
    <scope>NUCLEOTIDE SEQUENCE</scope>
    <source>
        <strain evidence="1">NS1</strain>
        <plasmid evidence="1">pNSL1</plasmid>
    </source>
</reference>
<dbReference type="EMBL" id="KJ605395">
    <property type="protein sequence ID" value="AIU93968.1"/>
    <property type="molecule type" value="Genomic_DNA"/>
</dbReference>
<geneLocation type="plasmid" evidence="1">
    <name>pNSL1</name>
</geneLocation>
<keyword evidence="1" id="KW-0614">Plasmid</keyword>